<name>A0AAN9V8R2_9ORTH</name>
<feature type="chain" id="PRO_5042981359" description="Accessory gland protein" evidence="2">
    <location>
        <begin position="19"/>
        <end position="146"/>
    </location>
</feature>
<reference evidence="3 4" key="1">
    <citation type="submission" date="2024-03" db="EMBL/GenBank/DDBJ databases">
        <title>The genome assembly and annotation of the cricket Gryllus longicercus Weissman &amp; Gray.</title>
        <authorList>
            <person name="Szrajer S."/>
            <person name="Gray D."/>
            <person name="Ylla G."/>
        </authorList>
    </citation>
    <scope>NUCLEOTIDE SEQUENCE [LARGE SCALE GENOMIC DNA]</scope>
    <source>
        <strain evidence="3">DAG 2021-001</strain>
        <tissue evidence="3">Whole body minus gut</tissue>
    </source>
</reference>
<dbReference type="EMBL" id="JAZDUA010000629">
    <property type="protein sequence ID" value="KAK7790404.1"/>
    <property type="molecule type" value="Genomic_DNA"/>
</dbReference>
<feature type="transmembrane region" description="Helical" evidence="1">
    <location>
        <begin position="101"/>
        <end position="123"/>
    </location>
</feature>
<dbReference type="Proteomes" id="UP001378592">
    <property type="component" value="Unassembled WGS sequence"/>
</dbReference>
<evidence type="ECO:0000313" key="4">
    <source>
        <dbReference type="Proteomes" id="UP001378592"/>
    </source>
</evidence>
<feature type="signal peptide" evidence="2">
    <location>
        <begin position="1"/>
        <end position="18"/>
    </location>
</feature>
<accession>A0AAN9V8R2</accession>
<keyword evidence="1" id="KW-1133">Transmembrane helix</keyword>
<keyword evidence="1" id="KW-0472">Membrane</keyword>
<evidence type="ECO:0000256" key="1">
    <source>
        <dbReference type="SAM" id="Phobius"/>
    </source>
</evidence>
<dbReference type="AlphaFoldDB" id="A0AAN9V8R2"/>
<comment type="caution">
    <text evidence="3">The sequence shown here is derived from an EMBL/GenBank/DDBJ whole genome shotgun (WGS) entry which is preliminary data.</text>
</comment>
<gene>
    <name evidence="3" type="ORF">R5R35_010755</name>
</gene>
<evidence type="ECO:0008006" key="5">
    <source>
        <dbReference type="Google" id="ProtNLM"/>
    </source>
</evidence>
<organism evidence="3 4">
    <name type="scientific">Gryllus longicercus</name>
    <dbReference type="NCBI Taxonomy" id="2509291"/>
    <lineage>
        <taxon>Eukaryota</taxon>
        <taxon>Metazoa</taxon>
        <taxon>Ecdysozoa</taxon>
        <taxon>Arthropoda</taxon>
        <taxon>Hexapoda</taxon>
        <taxon>Insecta</taxon>
        <taxon>Pterygota</taxon>
        <taxon>Neoptera</taxon>
        <taxon>Polyneoptera</taxon>
        <taxon>Orthoptera</taxon>
        <taxon>Ensifera</taxon>
        <taxon>Gryllidea</taxon>
        <taxon>Grylloidea</taxon>
        <taxon>Gryllidae</taxon>
        <taxon>Gryllinae</taxon>
        <taxon>Gryllus</taxon>
    </lineage>
</organism>
<keyword evidence="4" id="KW-1185">Reference proteome</keyword>
<keyword evidence="2" id="KW-0732">Signal</keyword>
<sequence>MLSLFLTFILLSLRMSGAQEAAKGSPQAGVEVDLSDENPEVAPMDGLQGGFQPPSIEQLLSMVDTMEGLSDADREDLKQQLLQQQNMGVPAPEPSGLTSEALILLAALSLIIFIFVFFGYKLYKSLKDKERKRDEKRKLKQQKKKK</sequence>
<evidence type="ECO:0000313" key="3">
    <source>
        <dbReference type="EMBL" id="KAK7790404.1"/>
    </source>
</evidence>
<proteinExistence type="predicted"/>
<protein>
    <recommendedName>
        <fullName evidence="5">Accessory gland protein</fullName>
    </recommendedName>
</protein>
<keyword evidence="1" id="KW-0812">Transmembrane</keyword>
<evidence type="ECO:0000256" key="2">
    <source>
        <dbReference type="SAM" id="SignalP"/>
    </source>
</evidence>